<comment type="caution">
    <text evidence="2">The sequence shown here is derived from an EMBL/GenBank/DDBJ whole genome shotgun (WGS) entry which is preliminary data.</text>
</comment>
<organism evidence="2 3">
    <name type="scientific">Microscilla marina ATCC 23134</name>
    <dbReference type="NCBI Taxonomy" id="313606"/>
    <lineage>
        <taxon>Bacteria</taxon>
        <taxon>Pseudomonadati</taxon>
        <taxon>Bacteroidota</taxon>
        <taxon>Cytophagia</taxon>
        <taxon>Cytophagales</taxon>
        <taxon>Microscillaceae</taxon>
        <taxon>Microscilla</taxon>
    </lineage>
</organism>
<dbReference type="AlphaFoldDB" id="A1ZHM9"/>
<dbReference type="Gene3D" id="3.10.310.10">
    <property type="entry name" value="Diaminopimelate Epimerase, Chain A, domain 1"/>
    <property type="match status" value="2"/>
</dbReference>
<evidence type="ECO:0000256" key="1">
    <source>
        <dbReference type="ARBA" id="ARBA00007529"/>
    </source>
</evidence>
<dbReference type="FunFam" id="3.10.310.10:FF:000003">
    <property type="entry name" value="Proline racemase"/>
    <property type="match status" value="1"/>
</dbReference>
<dbReference type="PANTHER" id="PTHR33442:SF1">
    <property type="entry name" value="TRANS-3-HYDROXY-L-PROLINE DEHYDRATASE"/>
    <property type="match status" value="1"/>
</dbReference>
<dbReference type="EMBL" id="AAWS01000008">
    <property type="protein sequence ID" value="EAY30036.1"/>
    <property type="molecule type" value="Genomic_DNA"/>
</dbReference>
<dbReference type="PANTHER" id="PTHR33442">
    <property type="entry name" value="TRANS-3-HYDROXY-L-PROLINE DEHYDRATASE"/>
    <property type="match status" value="1"/>
</dbReference>
<sequence length="371" mass="41113">MVNCVPVYEVIYPDIAVTLFFRKTMKQFTPQTTWQPPSHWQQISTIDAHTGGEPLRIIVDGFPELPGNTILEKRRFARENLDHLRTALMFEPRGHADMYGCILTPPVSPEADFGVLFIHNEGYSTMCGHAIIALTKVALQTGMLPQQTPVTTIKIDTPAGLITAFATIENDEVTEVHFQNVPSFVLELDAEVEVPGLGTIAYDLAFGGAFYAYVQADQLGLNCTPDEYKELIDKGMEIKHAIMKSRKIEHPFEQDLGFLYGTIFIAPPLGDSADSRNVCIFANGEVDRSPTGTGVSGRAAIHHARQELAVGEKMYIESILDSQFSVKIAREITFGTYKAIIPEVSGTAYLTGSHQFWVDPEDAHKEGFIFN</sequence>
<dbReference type="SFLD" id="SFLDS00028">
    <property type="entry name" value="Proline_Racemase"/>
    <property type="match status" value="1"/>
</dbReference>
<keyword evidence="3" id="KW-1185">Reference proteome</keyword>
<dbReference type="SUPFAM" id="SSF54506">
    <property type="entry name" value="Diaminopimelate epimerase-like"/>
    <property type="match status" value="1"/>
</dbReference>
<evidence type="ECO:0000313" key="3">
    <source>
        <dbReference type="Proteomes" id="UP000004095"/>
    </source>
</evidence>
<protein>
    <submittedName>
        <fullName evidence="2">Proline racemase</fullName>
    </submittedName>
</protein>
<evidence type="ECO:0000313" key="2">
    <source>
        <dbReference type="EMBL" id="EAY30036.1"/>
    </source>
</evidence>
<name>A1ZHM9_MICM2</name>
<comment type="similarity">
    <text evidence="1">Belongs to the proline racemase family.</text>
</comment>
<dbReference type="Proteomes" id="UP000004095">
    <property type="component" value="Unassembled WGS sequence"/>
</dbReference>
<reference evidence="2 3" key="1">
    <citation type="submission" date="2007-01" db="EMBL/GenBank/DDBJ databases">
        <authorList>
            <person name="Haygood M."/>
            <person name="Podell S."/>
            <person name="Anderson C."/>
            <person name="Hopkinson B."/>
            <person name="Roe K."/>
            <person name="Barbeau K."/>
            <person name="Gaasterland T."/>
            <person name="Ferriera S."/>
            <person name="Johnson J."/>
            <person name="Kravitz S."/>
            <person name="Beeson K."/>
            <person name="Sutton G."/>
            <person name="Rogers Y.-H."/>
            <person name="Friedman R."/>
            <person name="Frazier M."/>
            <person name="Venter J.C."/>
        </authorList>
    </citation>
    <scope>NUCLEOTIDE SEQUENCE [LARGE SCALE GENOMIC DNA]</scope>
    <source>
        <strain evidence="2 3">ATCC 23134</strain>
    </source>
</reference>
<proteinExistence type="inferred from homology"/>
<dbReference type="Pfam" id="PF05544">
    <property type="entry name" value="Pro_racemase"/>
    <property type="match status" value="1"/>
</dbReference>
<dbReference type="GO" id="GO:0047580">
    <property type="term" value="F:4-hydroxyproline epimerase activity"/>
    <property type="evidence" value="ECO:0007669"/>
    <property type="project" value="TreeGrafter"/>
</dbReference>
<dbReference type="InterPro" id="IPR008794">
    <property type="entry name" value="Pro_racemase_fam"/>
</dbReference>
<gene>
    <name evidence="2" type="ORF">M23134_05369</name>
</gene>
<dbReference type="eggNOG" id="COG3938">
    <property type="taxonomic scope" value="Bacteria"/>
</dbReference>
<dbReference type="PIRSF" id="PIRSF029792">
    <property type="entry name" value="Pro_racemase"/>
    <property type="match status" value="1"/>
</dbReference>
<accession>A1ZHM9</accession>